<accession>A0A086CHF2</accession>
<dbReference type="Proteomes" id="UP000028922">
    <property type="component" value="Unassembled WGS sequence"/>
</dbReference>
<feature type="transmembrane region" description="Helical" evidence="1">
    <location>
        <begin position="467"/>
        <end position="486"/>
    </location>
</feature>
<comment type="caution">
    <text evidence="2">The sequence shown here is derived from an EMBL/GenBank/DDBJ whole genome shotgun (WGS) entry which is preliminary data.</text>
</comment>
<feature type="transmembrane region" description="Helical" evidence="1">
    <location>
        <begin position="414"/>
        <end position="434"/>
    </location>
</feature>
<feature type="transmembrane region" description="Helical" evidence="1">
    <location>
        <begin position="114"/>
        <end position="133"/>
    </location>
</feature>
<feature type="transmembrane region" description="Helical" evidence="1">
    <location>
        <begin position="6"/>
        <end position="27"/>
    </location>
</feature>
<keyword evidence="1" id="KW-0812">Transmembrane</keyword>
<dbReference type="PATRIC" id="fig|1527444.3.peg.469"/>
<feature type="transmembrane region" description="Helical" evidence="1">
    <location>
        <begin position="443"/>
        <end position="461"/>
    </location>
</feature>
<feature type="transmembrane region" description="Helical" evidence="1">
    <location>
        <begin position="73"/>
        <end position="93"/>
    </location>
</feature>
<feature type="transmembrane region" description="Helical" evidence="1">
    <location>
        <begin position="315"/>
        <end position="335"/>
    </location>
</feature>
<protein>
    <recommendedName>
        <fullName evidence="4">Glycosyltransferase RgtA/B/C/D-like domain-containing protein</fullName>
    </recommendedName>
</protein>
<dbReference type="eggNOG" id="ENOG502Z7IV">
    <property type="taxonomic scope" value="Bacteria"/>
</dbReference>
<feature type="transmembrane region" description="Helical" evidence="1">
    <location>
        <begin position="216"/>
        <end position="235"/>
    </location>
</feature>
<evidence type="ECO:0000313" key="3">
    <source>
        <dbReference type="Proteomes" id="UP000028922"/>
    </source>
</evidence>
<feature type="transmembrane region" description="Helical" evidence="1">
    <location>
        <begin position="285"/>
        <end position="303"/>
    </location>
</feature>
<keyword evidence="1" id="KW-1133">Transmembrane helix</keyword>
<organism evidence="2 3">
    <name type="scientific">Candidatus Atelocyanobacterium thalassa isolate SIO64986</name>
    <dbReference type="NCBI Taxonomy" id="1527444"/>
    <lineage>
        <taxon>Bacteria</taxon>
        <taxon>Bacillati</taxon>
        <taxon>Cyanobacteriota</taxon>
        <taxon>Cyanophyceae</taxon>
        <taxon>Oscillatoriophycideae</taxon>
        <taxon>Chroococcales</taxon>
        <taxon>Aphanothecaceae</taxon>
        <taxon>Candidatus Atelocyanobacterium</taxon>
        <taxon>Candidatus Atelocyanobacterium thalassae</taxon>
    </lineage>
</organism>
<proteinExistence type="predicted"/>
<evidence type="ECO:0000313" key="2">
    <source>
        <dbReference type="EMBL" id="KFF41616.1"/>
    </source>
</evidence>
<reference evidence="2 3" key="1">
    <citation type="submission" date="2014-08" db="EMBL/GenBank/DDBJ databases">
        <title>Comparative genomics reveals surprising divergence of two closely related strains of uncultivated UCYN-A cyanobacteria.</title>
        <authorList>
            <person name="Bombar D."/>
            <person name="Heller P."/>
            <person name="Sanchez-Baracaldo P."/>
            <person name="Carter B.J."/>
            <person name="Zert J.P."/>
        </authorList>
    </citation>
    <scope>NUCLEOTIDE SEQUENCE [LARGE SCALE GENOMIC DNA]</scope>
</reference>
<feature type="transmembrane region" description="Helical" evidence="1">
    <location>
        <begin position="498"/>
        <end position="518"/>
    </location>
</feature>
<dbReference type="AlphaFoldDB" id="A0A086CHF2"/>
<evidence type="ECO:0008006" key="4">
    <source>
        <dbReference type="Google" id="ProtNLM"/>
    </source>
</evidence>
<gene>
    <name evidence="2" type="ORF">ucyna2_00490</name>
</gene>
<evidence type="ECO:0000256" key="1">
    <source>
        <dbReference type="SAM" id="Phobius"/>
    </source>
</evidence>
<dbReference type="STRING" id="1527444.ucyna2_00490"/>
<keyword evidence="1" id="KW-0472">Membrane</keyword>
<sequence length="595" mass="69049">MLTPLIGFIIGLILLELCFGVYMTRIISSFFFNIYQVKNNFFCILGLVLISIALIIGMAGYLSYITAYQLKTIRILLSVIGFLFLIFGFLQSFNIVKNLKKHLNPFSYLISTKLILSILSLGILFSIFLISFFDSNYGGDAFMYHLPFAARIWNIITPEEYSFEYYTEHRFLGFPLFANWLQGLFWKLFQKPEATNLVSYFSLLTMISYLKLYLRIPFYMASLSLLAIPMVHMHAARSYIDLPGNVFVSILILTTYSLYIKRASLDLKTLSIIFISSTIAANTKFQLIPVVFIVLCFVFFKIIKTLLKNKNNFNKLFKGLIICLLANLIIFFTPIKNTIVYSNPFYPVQIEAAGFVLNNKETPPDFMHENIKKLSPYLRWGRSVLEIDVFDDRRPWPWTLGMDFISWDEEKFGLGGYFGGYVTFSFLLFIYLCWKNYNLESQVALSTMGLMTIVTPLFPQSYELRYYMYWMIVLVSLNSFLTCQLVQKSSEKTVNPKNIALISTIFVIAFIVKTKFFFTIPEFASFDKQIIREDIVDQNIMRNINNGDNVCIVNKAPHTFLYSSYFHLPNQYSVKAEFNIDLNEEECKGRKILKN</sequence>
<name>A0A086CHF2_9CHRO</name>
<feature type="transmembrane region" description="Helical" evidence="1">
    <location>
        <begin position="242"/>
        <end position="260"/>
    </location>
</feature>
<dbReference type="EMBL" id="JPSP01000004">
    <property type="protein sequence ID" value="KFF41616.1"/>
    <property type="molecule type" value="Genomic_DNA"/>
</dbReference>
<feature type="transmembrane region" description="Helical" evidence="1">
    <location>
        <begin position="39"/>
        <end position="61"/>
    </location>
</feature>